<evidence type="ECO:0000313" key="8">
    <source>
        <dbReference type="EMBL" id="KAK5634718.1"/>
    </source>
</evidence>
<comment type="caution">
    <text evidence="8">The sequence shown here is derived from an EMBL/GenBank/DDBJ whole genome shotgun (WGS) entry which is preliminary data.</text>
</comment>
<feature type="transmembrane region" description="Helical" evidence="6">
    <location>
        <begin position="226"/>
        <end position="248"/>
    </location>
</feature>
<keyword evidence="9" id="KW-1185">Reference proteome</keyword>
<evidence type="ECO:0000259" key="7">
    <source>
        <dbReference type="Pfam" id="PF20684"/>
    </source>
</evidence>
<feature type="transmembrane region" description="Helical" evidence="6">
    <location>
        <begin position="44"/>
        <end position="66"/>
    </location>
</feature>
<dbReference type="InterPro" id="IPR052337">
    <property type="entry name" value="SAT4-like"/>
</dbReference>
<name>A0AAN7ZD01_9PEZI</name>
<gene>
    <name evidence="8" type="ORF">RRF57_010431</name>
</gene>
<dbReference type="Pfam" id="PF20684">
    <property type="entry name" value="Fung_rhodopsin"/>
    <property type="match status" value="1"/>
</dbReference>
<evidence type="ECO:0000256" key="5">
    <source>
        <dbReference type="ARBA" id="ARBA00038359"/>
    </source>
</evidence>
<feature type="transmembrane region" description="Helical" evidence="6">
    <location>
        <begin position="108"/>
        <end position="133"/>
    </location>
</feature>
<evidence type="ECO:0000256" key="3">
    <source>
        <dbReference type="ARBA" id="ARBA00022989"/>
    </source>
</evidence>
<dbReference type="InterPro" id="IPR049326">
    <property type="entry name" value="Rhodopsin_dom_fungi"/>
</dbReference>
<accession>A0AAN7ZD01</accession>
<dbReference type="EMBL" id="JAWHQM010000044">
    <property type="protein sequence ID" value="KAK5634718.1"/>
    <property type="molecule type" value="Genomic_DNA"/>
</dbReference>
<organism evidence="8 9">
    <name type="scientific">Xylaria bambusicola</name>
    <dbReference type="NCBI Taxonomy" id="326684"/>
    <lineage>
        <taxon>Eukaryota</taxon>
        <taxon>Fungi</taxon>
        <taxon>Dikarya</taxon>
        <taxon>Ascomycota</taxon>
        <taxon>Pezizomycotina</taxon>
        <taxon>Sordariomycetes</taxon>
        <taxon>Xylariomycetidae</taxon>
        <taxon>Xylariales</taxon>
        <taxon>Xylariaceae</taxon>
        <taxon>Xylaria</taxon>
    </lineage>
</organism>
<dbReference type="AlphaFoldDB" id="A0AAN7ZD01"/>
<reference evidence="8 9" key="1">
    <citation type="submission" date="2023-10" db="EMBL/GenBank/DDBJ databases">
        <title>Draft genome sequence of Xylaria bambusicola isolate GMP-LS, the root and basal stem rot pathogen of sugarcane in Indonesia.</title>
        <authorList>
            <person name="Selvaraj P."/>
            <person name="Muralishankar V."/>
            <person name="Muruganantham S."/>
            <person name="Sp S."/>
            <person name="Haryani S."/>
            <person name="Lau K.J.X."/>
            <person name="Naqvi N.I."/>
        </authorList>
    </citation>
    <scope>NUCLEOTIDE SEQUENCE [LARGE SCALE GENOMIC DNA]</scope>
    <source>
        <strain evidence="8">GMP-LS</strain>
    </source>
</reference>
<evidence type="ECO:0000256" key="4">
    <source>
        <dbReference type="ARBA" id="ARBA00023136"/>
    </source>
</evidence>
<evidence type="ECO:0000256" key="6">
    <source>
        <dbReference type="SAM" id="Phobius"/>
    </source>
</evidence>
<feature type="domain" description="Rhodopsin" evidence="7">
    <location>
        <begin position="86"/>
        <end position="288"/>
    </location>
</feature>
<feature type="transmembrane region" description="Helical" evidence="6">
    <location>
        <begin position="260"/>
        <end position="285"/>
    </location>
</feature>
<comment type="similarity">
    <text evidence="5">Belongs to the SAT4 family.</text>
</comment>
<feature type="transmembrane region" description="Helical" evidence="6">
    <location>
        <begin position="145"/>
        <end position="170"/>
    </location>
</feature>
<dbReference type="PANTHER" id="PTHR33048:SF160">
    <property type="entry name" value="SAT4 FAMILY MEMBRANE PROTEIN"/>
    <property type="match status" value="1"/>
</dbReference>
<dbReference type="PANTHER" id="PTHR33048">
    <property type="entry name" value="PTH11-LIKE INTEGRAL MEMBRANE PROTEIN (AFU_ORTHOLOGUE AFUA_5G11245)"/>
    <property type="match status" value="1"/>
</dbReference>
<comment type="subcellular location">
    <subcellularLocation>
        <location evidence="1">Membrane</location>
        <topology evidence="1">Multi-pass membrane protein</topology>
    </subcellularLocation>
</comment>
<keyword evidence="4 6" id="KW-0472">Membrane</keyword>
<protein>
    <recommendedName>
        <fullName evidence="7">Rhodopsin domain-containing protein</fullName>
    </recommendedName>
</protein>
<evidence type="ECO:0000313" key="9">
    <source>
        <dbReference type="Proteomes" id="UP001305414"/>
    </source>
</evidence>
<evidence type="ECO:0000256" key="1">
    <source>
        <dbReference type="ARBA" id="ARBA00004141"/>
    </source>
</evidence>
<evidence type="ECO:0000256" key="2">
    <source>
        <dbReference type="ARBA" id="ARBA00022692"/>
    </source>
</evidence>
<keyword evidence="2 6" id="KW-0812">Transmembrane</keyword>
<keyword evidence="3 6" id="KW-1133">Transmembrane helix</keyword>
<sequence length="373" mass="41641">MVTMAQPDYNTLSPAELRDLLNGPGLTPPPGVIPNLDNPPSKDMLARCVIGVFLTLGSIFVFLRVYGVLFVLKRRYASDYLMVPAYCNFGSFVHQWDYRFRDLADLFFLFNIATNLSGVAFLLIKAMILLEWLRIFVPGGTRNTSFWISTILITIDVLFYSAALVALDLACIPYKKIWDHLTPGHCVDSKIIIVTSSAINLLIDIAILILPQRTIWKLHMSFRRKLGVAAIFAVGLLGCVAAVVRLVVSIQYSHSQDETYTFFTVGVWAVVEITCGLIIFCVPIIPKTLGHIRASITISTLRFWKIPFSRFIGGKWSWKNALSTPQAESDAIHPSPYDRLDGDVCTPLSTLTPQPHLAFHTDLPTKTLGTHQI</sequence>
<dbReference type="Proteomes" id="UP001305414">
    <property type="component" value="Unassembled WGS sequence"/>
</dbReference>
<dbReference type="GO" id="GO:0016020">
    <property type="term" value="C:membrane"/>
    <property type="evidence" value="ECO:0007669"/>
    <property type="project" value="UniProtKB-SubCell"/>
</dbReference>
<proteinExistence type="inferred from homology"/>